<keyword evidence="3 6" id="KW-0812">Transmembrane</keyword>
<dbReference type="Proteomes" id="UP000310016">
    <property type="component" value="Unassembled WGS sequence"/>
</dbReference>
<evidence type="ECO:0000256" key="3">
    <source>
        <dbReference type="ARBA" id="ARBA00022692"/>
    </source>
</evidence>
<keyword evidence="5 6" id="KW-0472">Membrane</keyword>
<dbReference type="AlphaFoldDB" id="A0A4U0PP53"/>
<keyword evidence="8" id="KW-1185">Reference proteome</keyword>
<dbReference type="InterPro" id="IPR017039">
    <property type="entry name" value="Virul_fac_BrkB"/>
</dbReference>
<evidence type="ECO:0000313" key="8">
    <source>
        <dbReference type="Proteomes" id="UP000310016"/>
    </source>
</evidence>
<protein>
    <submittedName>
        <fullName evidence="7">YihY/virulence factor BrkB family protein</fullName>
    </submittedName>
</protein>
<feature type="transmembrane region" description="Helical" evidence="6">
    <location>
        <begin position="92"/>
        <end position="115"/>
    </location>
</feature>
<sequence length="368" mass="39065">MSTLRIPKLASVLPQSVVGQGLHPPDPVATGQARIVHGQAGTERSTDMAETPQQAETPWHAAGRQAGTAIKLIGNAVSCWSAHRGATMGAAIAFYTLFSMGPVLIIAIAIAGYFYGRDAAQVELMTEIQALMGPNAATAVGAVIESAQIDNQPTWHTLLALGTSIFAATTVFSELKGSLDVIWGTRKHKHSSVYLLVKTRLLSFGIVVSAGFVLLVSLLVSTGLTLVQSRYAGWFGNQLAIMAIVNAAVTMAVVTLLFAAIYKLLPDRFIPWRDVWFSSIITAALYMGGKSLIALYLGTTAVGSSYGAAGALVLVLVWIFYAAQIFLFGAELARQVTIFRTGTRAADKQAARREARSLDPTPVAATDN</sequence>
<reference evidence="7 8" key="1">
    <citation type="submission" date="2019-04" db="EMBL/GenBank/DDBJ databases">
        <title>Chitiniphilus eburnea sp. nov., a novel chitinolytic bacterium isolated from aquaculture sludge.</title>
        <authorList>
            <person name="Sheng M."/>
        </authorList>
    </citation>
    <scope>NUCLEOTIDE SEQUENCE [LARGE SCALE GENOMIC DNA]</scope>
    <source>
        <strain evidence="7 8">HX-2-15</strain>
    </source>
</reference>
<dbReference type="OrthoDB" id="9797028at2"/>
<name>A0A4U0PP53_9NEIS</name>
<evidence type="ECO:0000256" key="4">
    <source>
        <dbReference type="ARBA" id="ARBA00022989"/>
    </source>
</evidence>
<feature type="transmembrane region" description="Helical" evidence="6">
    <location>
        <begin position="193"/>
        <end position="219"/>
    </location>
</feature>
<feature type="transmembrane region" description="Helical" evidence="6">
    <location>
        <begin position="274"/>
        <end position="297"/>
    </location>
</feature>
<dbReference type="GO" id="GO:0005886">
    <property type="term" value="C:plasma membrane"/>
    <property type="evidence" value="ECO:0007669"/>
    <property type="project" value="UniProtKB-SubCell"/>
</dbReference>
<keyword evidence="4 6" id="KW-1133">Transmembrane helix</keyword>
<keyword evidence="2" id="KW-1003">Cell membrane</keyword>
<dbReference type="PANTHER" id="PTHR30213:SF1">
    <property type="entry name" value="INNER MEMBRANE PROTEIN YHJD"/>
    <property type="match status" value="1"/>
</dbReference>
<dbReference type="Pfam" id="PF03631">
    <property type="entry name" value="Virul_fac_BrkB"/>
    <property type="match status" value="1"/>
</dbReference>
<evidence type="ECO:0000313" key="7">
    <source>
        <dbReference type="EMBL" id="TJZ70053.1"/>
    </source>
</evidence>
<dbReference type="PANTHER" id="PTHR30213">
    <property type="entry name" value="INNER MEMBRANE PROTEIN YHJD"/>
    <property type="match status" value="1"/>
</dbReference>
<accession>A0A4U0PP53</accession>
<evidence type="ECO:0000256" key="5">
    <source>
        <dbReference type="ARBA" id="ARBA00023136"/>
    </source>
</evidence>
<evidence type="ECO:0000256" key="1">
    <source>
        <dbReference type="ARBA" id="ARBA00004651"/>
    </source>
</evidence>
<comment type="subcellular location">
    <subcellularLocation>
        <location evidence="1">Cell membrane</location>
        <topology evidence="1">Multi-pass membrane protein</topology>
    </subcellularLocation>
</comment>
<organism evidence="7 8">
    <name type="scientific">Chitiniphilus eburneus</name>
    <dbReference type="NCBI Taxonomy" id="2571148"/>
    <lineage>
        <taxon>Bacteria</taxon>
        <taxon>Pseudomonadati</taxon>
        <taxon>Pseudomonadota</taxon>
        <taxon>Betaproteobacteria</taxon>
        <taxon>Neisseriales</taxon>
        <taxon>Chitinibacteraceae</taxon>
        <taxon>Chitiniphilus</taxon>
    </lineage>
</organism>
<comment type="caution">
    <text evidence="7">The sequence shown here is derived from an EMBL/GenBank/DDBJ whole genome shotgun (WGS) entry which is preliminary data.</text>
</comment>
<feature type="transmembrane region" description="Helical" evidence="6">
    <location>
        <begin position="309"/>
        <end position="330"/>
    </location>
</feature>
<feature type="transmembrane region" description="Helical" evidence="6">
    <location>
        <begin position="239"/>
        <end position="262"/>
    </location>
</feature>
<evidence type="ECO:0000256" key="6">
    <source>
        <dbReference type="SAM" id="Phobius"/>
    </source>
</evidence>
<dbReference type="EMBL" id="SUMF01000019">
    <property type="protein sequence ID" value="TJZ70053.1"/>
    <property type="molecule type" value="Genomic_DNA"/>
</dbReference>
<gene>
    <name evidence="7" type="ORF">FAZ21_14250</name>
</gene>
<evidence type="ECO:0000256" key="2">
    <source>
        <dbReference type="ARBA" id="ARBA00022475"/>
    </source>
</evidence>
<proteinExistence type="predicted"/>